<dbReference type="Pfam" id="PF01855">
    <property type="entry name" value="POR_N"/>
    <property type="match status" value="1"/>
</dbReference>
<gene>
    <name evidence="3" type="ORF">S01H4_10319</name>
</gene>
<dbReference type="FunFam" id="3.40.50.970:FF:000039">
    <property type="entry name" value="Indolepyruvate oxidoreductase subunit IorA"/>
    <property type="match status" value="1"/>
</dbReference>
<proteinExistence type="predicted"/>
<evidence type="ECO:0000256" key="1">
    <source>
        <dbReference type="ARBA" id="ARBA00023002"/>
    </source>
</evidence>
<sequence>MNIVASNRVNKKVLLMGNEAIARGAIEAGVEVITAYPGTPSSEIVETLAEIANNFEYYVEWSINEKIAFEIATGASLIGARSLVAMKNAGLNVAMDTFMTLPYTGIKGGMVVVVADDPGAHYSSNEQDTRFAAVYAEIPCLEPANQQEAKEMTKEAFELSETLELPVFLRSVTRLSHASGDVILGEIKKPLKKIGFNKHWKIPYRWNVYGPPGAASKHRWLHLQMEKSKNIIEESRF</sequence>
<name>X1AUU3_9ZZZZ</name>
<dbReference type="InterPro" id="IPR029061">
    <property type="entry name" value="THDP-binding"/>
</dbReference>
<accession>X1AUU3</accession>
<dbReference type="EMBL" id="BART01003920">
    <property type="protein sequence ID" value="GAG63616.1"/>
    <property type="molecule type" value="Genomic_DNA"/>
</dbReference>
<dbReference type="GO" id="GO:0006979">
    <property type="term" value="P:response to oxidative stress"/>
    <property type="evidence" value="ECO:0007669"/>
    <property type="project" value="TreeGrafter"/>
</dbReference>
<dbReference type="AlphaFoldDB" id="X1AUU3"/>
<dbReference type="Gene3D" id="3.40.50.970">
    <property type="match status" value="1"/>
</dbReference>
<dbReference type="InterPro" id="IPR050722">
    <property type="entry name" value="Pyruvate:ferred/Flavod_OxRd"/>
</dbReference>
<dbReference type="PANTHER" id="PTHR32154">
    <property type="entry name" value="PYRUVATE-FLAVODOXIN OXIDOREDUCTASE-RELATED"/>
    <property type="match status" value="1"/>
</dbReference>
<evidence type="ECO:0000259" key="2">
    <source>
        <dbReference type="Pfam" id="PF01855"/>
    </source>
</evidence>
<keyword evidence="1" id="KW-0560">Oxidoreductase</keyword>
<dbReference type="InterPro" id="IPR002880">
    <property type="entry name" value="Pyrv_Fd/Flavodoxin_OxRdtase_N"/>
</dbReference>
<feature type="domain" description="Pyruvate flavodoxin/ferredoxin oxidoreductase pyrimidine binding" evidence="2">
    <location>
        <begin position="24"/>
        <end position="188"/>
    </location>
</feature>
<comment type="caution">
    <text evidence="3">The sequence shown here is derived from an EMBL/GenBank/DDBJ whole genome shotgun (WGS) entry which is preliminary data.</text>
</comment>
<organism evidence="3">
    <name type="scientific">marine sediment metagenome</name>
    <dbReference type="NCBI Taxonomy" id="412755"/>
    <lineage>
        <taxon>unclassified sequences</taxon>
        <taxon>metagenomes</taxon>
        <taxon>ecological metagenomes</taxon>
    </lineage>
</organism>
<evidence type="ECO:0000313" key="3">
    <source>
        <dbReference type="EMBL" id="GAG63616.1"/>
    </source>
</evidence>
<dbReference type="SUPFAM" id="SSF52518">
    <property type="entry name" value="Thiamin diphosphate-binding fold (THDP-binding)"/>
    <property type="match status" value="1"/>
</dbReference>
<dbReference type="GO" id="GO:0016491">
    <property type="term" value="F:oxidoreductase activity"/>
    <property type="evidence" value="ECO:0007669"/>
    <property type="project" value="UniProtKB-KW"/>
</dbReference>
<dbReference type="CDD" id="cd07034">
    <property type="entry name" value="TPP_PYR_PFOR_IOR-alpha_like"/>
    <property type="match status" value="1"/>
</dbReference>
<feature type="non-terminal residue" evidence="3">
    <location>
        <position position="237"/>
    </location>
</feature>
<protein>
    <recommendedName>
        <fullName evidence="2">Pyruvate flavodoxin/ferredoxin oxidoreductase pyrimidine binding domain-containing protein</fullName>
    </recommendedName>
</protein>
<dbReference type="PANTHER" id="PTHR32154:SF30">
    <property type="entry name" value="2-OXOACID OXIDOREDUCTASE (FERREDOXIN)"/>
    <property type="match status" value="1"/>
</dbReference>
<reference evidence="3" key="1">
    <citation type="journal article" date="2014" name="Front. Microbiol.">
        <title>High frequency of phylogenetically diverse reductive dehalogenase-homologous genes in deep subseafloor sedimentary metagenomes.</title>
        <authorList>
            <person name="Kawai M."/>
            <person name="Futagami T."/>
            <person name="Toyoda A."/>
            <person name="Takaki Y."/>
            <person name="Nishi S."/>
            <person name="Hori S."/>
            <person name="Arai W."/>
            <person name="Tsubouchi T."/>
            <person name="Morono Y."/>
            <person name="Uchiyama I."/>
            <person name="Ito T."/>
            <person name="Fujiyama A."/>
            <person name="Inagaki F."/>
            <person name="Takami H."/>
        </authorList>
    </citation>
    <scope>NUCLEOTIDE SEQUENCE</scope>
    <source>
        <strain evidence="3">Expedition CK06-06</strain>
    </source>
</reference>